<keyword evidence="1" id="KW-0812">Transmembrane</keyword>
<proteinExistence type="predicted"/>
<keyword evidence="1" id="KW-1133">Transmembrane helix</keyword>
<comment type="caution">
    <text evidence="2">The sequence shown here is derived from an EMBL/GenBank/DDBJ whole genome shotgun (WGS) entry which is preliminary data.</text>
</comment>
<sequence length="125" mass="13868">MSSEEKMAEEIARIQRLGRENKEIDTTVLINNLFQSQAQASTLTSGEKTKAYLVSLLFPPFGLIYVVKFFLRDQADARKTALVCLALTILAGIIMIVLTNSILSAVPGVNELQNIDLKQIQELTQ</sequence>
<gene>
    <name evidence="2" type="ORF">A3J05_03575</name>
</gene>
<evidence type="ECO:0000313" key="3">
    <source>
        <dbReference type="Proteomes" id="UP000177235"/>
    </source>
</evidence>
<keyword evidence="1" id="KW-0472">Membrane</keyword>
<feature type="transmembrane region" description="Helical" evidence="1">
    <location>
        <begin position="83"/>
        <end position="103"/>
    </location>
</feature>
<reference evidence="2 3" key="1">
    <citation type="journal article" date="2016" name="Nat. Commun.">
        <title>Thousands of microbial genomes shed light on interconnected biogeochemical processes in an aquifer system.</title>
        <authorList>
            <person name="Anantharaman K."/>
            <person name="Brown C.T."/>
            <person name="Hug L.A."/>
            <person name="Sharon I."/>
            <person name="Castelle C.J."/>
            <person name="Probst A.J."/>
            <person name="Thomas B.C."/>
            <person name="Singh A."/>
            <person name="Wilkins M.J."/>
            <person name="Karaoz U."/>
            <person name="Brodie E.L."/>
            <person name="Williams K.H."/>
            <person name="Hubbard S.S."/>
            <person name="Banfield J.F."/>
        </authorList>
    </citation>
    <scope>NUCLEOTIDE SEQUENCE [LARGE SCALE GENOMIC DNA]</scope>
</reference>
<accession>A0A1F5QDA4</accession>
<name>A0A1F5QDA4_9BACT</name>
<dbReference type="Proteomes" id="UP000177235">
    <property type="component" value="Unassembled WGS sequence"/>
</dbReference>
<evidence type="ECO:0000313" key="2">
    <source>
        <dbReference type="EMBL" id="OGE99862.1"/>
    </source>
</evidence>
<feature type="transmembrane region" description="Helical" evidence="1">
    <location>
        <begin position="51"/>
        <end position="71"/>
    </location>
</feature>
<dbReference type="EMBL" id="MFFF01000011">
    <property type="protein sequence ID" value="OGE99862.1"/>
    <property type="molecule type" value="Genomic_DNA"/>
</dbReference>
<evidence type="ECO:0000256" key="1">
    <source>
        <dbReference type="SAM" id="Phobius"/>
    </source>
</evidence>
<dbReference type="AlphaFoldDB" id="A0A1F5QDA4"/>
<protein>
    <submittedName>
        <fullName evidence="2">Uncharacterized protein</fullName>
    </submittedName>
</protein>
<organism evidence="2 3">
    <name type="scientific">Candidatus Doudnabacteria bacterium RIFCSPLOWO2_02_FULL_48_13</name>
    <dbReference type="NCBI Taxonomy" id="1817845"/>
    <lineage>
        <taxon>Bacteria</taxon>
        <taxon>Candidatus Doudnaibacteriota</taxon>
    </lineage>
</organism>